<proteinExistence type="predicted"/>
<reference evidence="1 2" key="1">
    <citation type="journal article" date="2023" name="bioRxiv">
        <title>High-quality genome assemblies of four members of thePodospora anserinaspecies complex.</title>
        <authorList>
            <person name="Ament-Velasquez S.L."/>
            <person name="Vogan A.A."/>
            <person name="Wallerman O."/>
            <person name="Hartmann F."/>
            <person name="Gautier V."/>
            <person name="Silar P."/>
            <person name="Giraud T."/>
            <person name="Johannesson H."/>
        </authorList>
    </citation>
    <scope>NUCLEOTIDE SEQUENCE [LARGE SCALE GENOMIC DNA]</scope>
    <source>
        <strain evidence="1 2">CBS 415.72m</strain>
    </source>
</reference>
<gene>
    <name evidence="1" type="ORF">QC762_0023000</name>
</gene>
<organism evidence="1 2">
    <name type="scientific">Podospora pseudocomata</name>
    <dbReference type="NCBI Taxonomy" id="2093779"/>
    <lineage>
        <taxon>Eukaryota</taxon>
        <taxon>Fungi</taxon>
        <taxon>Dikarya</taxon>
        <taxon>Ascomycota</taxon>
        <taxon>Pezizomycotina</taxon>
        <taxon>Sordariomycetes</taxon>
        <taxon>Sordariomycetidae</taxon>
        <taxon>Sordariales</taxon>
        <taxon>Podosporaceae</taxon>
        <taxon>Podospora</taxon>
    </lineage>
</organism>
<dbReference type="RefSeq" id="XP_062749801.1">
    <property type="nucleotide sequence ID" value="XM_062883111.1"/>
</dbReference>
<dbReference type="GeneID" id="87902639"/>
<evidence type="ECO:0000313" key="2">
    <source>
        <dbReference type="Proteomes" id="UP001323405"/>
    </source>
</evidence>
<name>A0ABR0GYS9_9PEZI</name>
<accession>A0ABR0GYS9</accession>
<comment type="caution">
    <text evidence="1">The sequence shown here is derived from an EMBL/GenBank/DDBJ whole genome shotgun (WGS) entry which is preliminary data.</text>
</comment>
<sequence length="116" mass="12740">MLSYPSSSVSAIREHRDGSVGAPCAKRQQLGSKPWCLKLLPLASFLHLGFPSSSKFIWPSSNRLLEPPIQKTSFCHKEIHHSPTALLYSTPPTDFLSAHDHLICLLTAAKLPIIPA</sequence>
<dbReference type="EMBL" id="JAFFHA010000001">
    <property type="protein sequence ID" value="KAK4660831.1"/>
    <property type="molecule type" value="Genomic_DNA"/>
</dbReference>
<dbReference type="Proteomes" id="UP001323405">
    <property type="component" value="Unassembled WGS sequence"/>
</dbReference>
<evidence type="ECO:0000313" key="1">
    <source>
        <dbReference type="EMBL" id="KAK4660831.1"/>
    </source>
</evidence>
<keyword evidence="2" id="KW-1185">Reference proteome</keyword>
<protein>
    <submittedName>
        <fullName evidence="1">Uncharacterized protein</fullName>
    </submittedName>
</protein>